<dbReference type="AlphaFoldDB" id="A0A2N5TN84"/>
<evidence type="ECO:0000259" key="3">
    <source>
        <dbReference type="Pfam" id="PF20681"/>
    </source>
</evidence>
<dbReference type="EMBL" id="PGCI01000433">
    <property type="protein sequence ID" value="PLW26951.1"/>
    <property type="molecule type" value="Genomic_DNA"/>
</dbReference>
<feature type="compositionally biased region" description="Low complexity" evidence="2">
    <location>
        <begin position="16"/>
        <end position="25"/>
    </location>
</feature>
<gene>
    <name evidence="4" type="ORF">PCASD_23744</name>
</gene>
<comment type="caution">
    <text evidence="4">The sequence shown here is derived from an EMBL/GenBank/DDBJ whole genome shotgun (WGS) entry which is preliminary data.</text>
</comment>
<sequence length="399" mass="43644">MAPTQRNNSTQSPEATQQTGVGTQTAPSSTNTSQRRPGRAKGAQGYTSADCTALVEAVKHVLPLGANEWAIVHESYSKYALKNGQAIRKEDSVKNKFRALVNLNNPTGDPDCPTWLREAKHTQKLIDNHAQLLTLDEESSGEDNGVGAEVSMLLNDESNNESQWCDTQRVQEDNDSGLVSPRPLSFPPNTKSPNLSQVENSNLTKDQSESNLARASAVPLCFSPYARGSTGSGTGPHRHTPSQLTSNSPRGTLNCSGSQSASGGNLEQALMNHLDTATREKRDYDNGMSRFYSMQLRDANKTIESLQEKINQLQHVEQQKVVDLQEKVTELKIENQALKSKMEFMQMSPAMYATHNRFDSQPIPFPPLGSSHVGRLATSNQVHEGPAYPFDPTLSNLGP</sequence>
<feature type="region of interest" description="Disordered" evidence="2">
    <location>
        <begin position="369"/>
        <end position="399"/>
    </location>
</feature>
<feature type="domain" description="DUF6818" evidence="3">
    <location>
        <begin position="63"/>
        <end position="138"/>
    </location>
</feature>
<feature type="region of interest" description="Disordered" evidence="2">
    <location>
        <begin position="1"/>
        <end position="45"/>
    </location>
</feature>
<evidence type="ECO:0000313" key="4">
    <source>
        <dbReference type="EMBL" id="PLW26951.1"/>
    </source>
</evidence>
<dbReference type="PANTHER" id="PTHR34409">
    <property type="entry name" value="SET DOMAIN-CONTAINING PROTEIN"/>
    <property type="match status" value="1"/>
</dbReference>
<feature type="region of interest" description="Disordered" evidence="2">
    <location>
        <begin position="228"/>
        <end position="263"/>
    </location>
</feature>
<feature type="compositionally biased region" description="Polar residues" evidence="2">
    <location>
        <begin position="1"/>
        <end position="15"/>
    </location>
</feature>
<feature type="region of interest" description="Disordered" evidence="2">
    <location>
        <begin position="157"/>
        <end position="212"/>
    </location>
</feature>
<evidence type="ECO:0000313" key="5">
    <source>
        <dbReference type="Proteomes" id="UP000235392"/>
    </source>
</evidence>
<keyword evidence="1" id="KW-0175">Coiled coil</keyword>
<evidence type="ECO:0000256" key="1">
    <source>
        <dbReference type="SAM" id="Coils"/>
    </source>
</evidence>
<accession>A0A2N5TN84</accession>
<name>A0A2N5TN84_9BASI</name>
<dbReference type="Proteomes" id="UP000235392">
    <property type="component" value="Unassembled WGS sequence"/>
</dbReference>
<dbReference type="PANTHER" id="PTHR34409:SF1">
    <property type="entry name" value="MYB-LIKE DOMAIN-CONTAINING PROTEIN"/>
    <property type="match status" value="1"/>
</dbReference>
<reference evidence="4 5" key="1">
    <citation type="submission" date="2017-11" db="EMBL/GenBank/DDBJ databases">
        <title>De novo assembly and phasing of dikaryotic genomes from two isolates of Puccinia coronata f. sp. avenae, the causal agent of oat crown rust.</title>
        <authorList>
            <person name="Miller M.E."/>
            <person name="Zhang Y."/>
            <person name="Omidvar V."/>
            <person name="Sperschneider J."/>
            <person name="Schwessinger B."/>
            <person name="Raley C."/>
            <person name="Palmer J.M."/>
            <person name="Garnica D."/>
            <person name="Upadhyaya N."/>
            <person name="Rathjen J."/>
            <person name="Taylor J.M."/>
            <person name="Park R.F."/>
            <person name="Dodds P.N."/>
            <person name="Hirsch C.D."/>
            <person name="Kianian S.F."/>
            <person name="Figueroa M."/>
        </authorList>
    </citation>
    <scope>NUCLEOTIDE SEQUENCE [LARGE SCALE GENOMIC DNA]</scope>
    <source>
        <strain evidence="4">12SD80</strain>
    </source>
</reference>
<evidence type="ECO:0000256" key="2">
    <source>
        <dbReference type="SAM" id="MobiDB-lite"/>
    </source>
</evidence>
<feature type="compositionally biased region" description="Polar residues" evidence="2">
    <location>
        <begin position="157"/>
        <end position="168"/>
    </location>
</feature>
<feature type="compositionally biased region" description="Polar residues" evidence="2">
    <location>
        <begin position="241"/>
        <end position="263"/>
    </location>
</feature>
<organism evidence="4 5">
    <name type="scientific">Puccinia coronata f. sp. avenae</name>
    <dbReference type="NCBI Taxonomy" id="200324"/>
    <lineage>
        <taxon>Eukaryota</taxon>
        <taxon>Fungi</taxon>
        <taxon>Dikarya</taxon>
        <taxon>Basidiomycota</taxon>
        <taxon>Pucciniomycotina</taxon>
        <taxon>Pucciniomycetes</taxon>
        <taxon>Pucciniales</taxon>
        <taxon>Pucciniaceae</taxon>
        <taxon>Puccinia</taxon>
    </lineage>
</organism>
<feature type="compositionally biased region" description="Polar residues" evidence="2">
    <location>
        <begin position="187"/>
        <end position="212"/>
    </location>
</feature>
<feature type="compositionally biased region" description="Polar residues" evidence="2">
    <location>
        <begin position="26"/>
        <end position="35"/>
    </location>
</feature>
<dbReference type="Pfam" id="PF20681">
    <property type="entry name" value="DUF6818"/>
    <property type="match status" value="1"/>
</dbReference>
<protein>
    <recommendedName>
        <fullName evidence="3">DUF6818 domain-containing protein</fullName>
    </recommendedName>
</protein>
<feature type="coiled-coil region" evidence="1">
    <location>
        <begin position="289"/>
        <end position="348"/>
    </location>
</feature>
<proteinExistence type="predicted"/>
<dbReference type="InterPro" id="IPR049203">
    <property type="entry name" value="DUF6818"/>
</dbReference>